<organism evidence="4 5">
    <name type="scientific">Fusarium fujikuroi</name>
    <name type="common">Bakanae and foot rot disease fungus</name>
    <name type="synonym">Gibberella fujikuroi</name>
    <dbReference type="NCBI Taxonomy" id="5127"/>
    <lineage>
        <taxon>Eukaryota</taxon>
        <taxon>Fungi</taxon>
        <taxon>Dikarya</taxon>
        <taxon>Ascomycota</taxon>
        <taxon>Pezizomycotina</taxon>
        <taxon>Sordariomycetes</taxon>
        <taxon>Hypocreomycetidae</taxon>
        <taxon>Hypocreales</taxon>
        <taxon>Nectriaceae</taxon>
        <taxon>Fusarium</taxon>
        <taxon>Fusarium fujikuroi species complex</taxon>
    </lineage>
</organism>
<evidence type="ECO:0000313" key="5">
    <source>
        <dbReference type="Proteomes" id="UP000760494"/>
    </source>
</evidence>
<dbReference type="Proteomes" id="UP000760494">
    <property type="component" value="Unassembled WGS sequence"/>
</dbReference>
<dbReference type="InterPro" id="IPR050327">
    <property type="entry name" value="Proton-linked_MCT"/>
</dbReference>
<dbReference type="AlphaFoldDB" id="A0A2H3S827"/>
<evidence type="ECO:0000256" key="2">
    <source>
        <dbReference type="ARBA" id="ARBA00006727"/>
    </source>
</evidence>
<reference evidence="4" key="1">
    <citation type="submission" date="2019-05" db="EMBL/GenBank/DDBJ databases">
        <authorList>
            <person name="Piombo E."/>
        </authorList>
    </citation>
    <scope>NUCLEOTIDE SEQUENCE</scope>
    <source>
        <strain evidence="4">C2S</strain>
    </source>
</reference>
<dbReference type="InterPro" id="IPR036259">
    <property type="entry name" value="MFS_trans_sf"/>
</dbReference>
<protein>
    <submittedName>
        <fullName evidence="4">Uncharacterized protein</fullName>
    </submittedName>
</protein>
<comment type="similarity">
    <text evidence="2">Belongs to the major facilitator superfamily. Monocarboxylate porter (TC 2.A.1.13) family.</text>
</comment>
<dbReference type="Gene3D" id="1.20.1250.20">
    <property type="entry name" value="MFS general substrate transporter like domains"/>
    <property type="match status" value="2"/>
</dbReference>
<proteinExistence type="inferred from homology"/>
<sequence>MARADRGFQLQSLGAAGHAYNPFSGNIEGQSDRTNQSVSEFGQSLFEEVISPASSDGSLAPAPPPDGGWRAWCVVLSTHLVYVNTWGWVNSFGIFQAYYAEHLGLPASKISWIGSISVFLLFFVGTLTGRLVDAGYFRWVFACGIVFQVTGIMVTSFCTDYWHCFGVQGVLVGMGHSCLFCPVLAVLSTFFARKRALAMGVAACGSATGGVLFPLLVRALLRKVGFGWTLRIVGFVQLFLLLIALVLVKPRLRPRRSAPLVDISAFKDIEYVLYVTASLFTCLGVYLAYYFMAAFSRIVIDPPFTFNQSLDLLMILNGVGVFGRLLANWTADHVGAINVFAPHSFFAGVILFCWVGVTNKPSLYVWSVFYGILAAAIQSLFPTGISLLTEDLNKIGVRMGMAFTIASFASLAGPPAAGAIIDAEHGFKGAQAFAGTSMLLGALFLIAAKKKRMARLGTGWFDKC</sequence>
<evidence type="ECO:0000256" key="3">
    <source>
        <dbReference type="ARBA" id="ARBA00023180"/>
    </source>
</evidence>
<name>A0A2H3S827_FUSFU</name>
<dbReference type="GO" id="GO:0022857">
    <property type="term" value="F:transmembrane transporter activity"/>
    <property type="evidence" value="ECO:0007669"/>
    <property type="project" value="InterPro"/>
</dbReference>
<gene>
    <name evidence="4" type="ORF">C2S_9712</name>
</gene>
<comment type="subcellular location">
    <subcellularLocation>
        <location evidence="1">Membrane</location>
        <topology evidence="1">Multi-pass membrane protein</topology>
    </subcellularLocation>
</comment>
<keyword evidence="3" id="KW-0325">Glycoprotein</keyword>
<dbReference type="GO" id="GO:0016020">
    <property type="term" value="C:membrane"/>
    <property type="evidence" value="ECO:0007669"/>
    <property type="project" value="UniProtKB-SubCell"/>
</dbReference>
<dbReference type="EMBL" id="CABFJX010000376">
    <property type="protein sequence ID" value="VTT75063.1"/>
    <property type="molecule type" value="Genomic_DNA"/>
</dbReference>
<evidence type="ECO:0000313" key="4">
    <source>
        <dbReference type="EMBL" id="VTT75063.1"/>
    </source>
</evidence>
<evidence type="ECO:0000256" key="1">
    <source>
        <dbReference type="ARBA" id="ARBA00004141"/>
    </source>
</evidence>
<accession>A0A2H3S827</accession>
<dbReference type="PANTHER" id="PTHR11360:SF130">
    <property type="entry name" value="MAJOR FACILITATOR SUPERFAMILY (MFS) PROFILE DOMAIN-CONTAINING PROTEIN-RELATED"/>
    <property type="match status" value="1"/>
</dbReference>
<dbReference type="SUPFAM" id="SSF103473">
    <property type="entry name" value="MFS general substrate transporter"/>
    <property type="match status" value="1"/>
</dbReference>
<comment type="caution">
    <text evidence="4">The sequence shown here is derived from an EMBL/GenBank/DDBJ whole genome shotgun (WGS) entry which is preliminary data.</text>
</comment>
<dbReference type="InterPro" id="IPR011701">
    <property type="entry name" value="MFS"/>
</dbReference>
<dbReference type="PANTHER" id="PTHR11360">
    <property type="entry name" value="MONOCARBOXYLATE TRANSPORTER"/>
    <property type="match status" value="1"/>
</dbReference>
<dbReference type="Pfam" id="PF07690">
    <property type="entry name" value="MFS_1"/>
    <property type="match status" value="1"/>
</dbReference>